<accession>A0ABX0HKT7</accession>
<protein>
    <submittedName>
        <fullName evidence="2">Uncharacterized protein</fullName>
    </submittedName>
</protein>
<evidence type="ECO:0000313" key="3">
    <source>
        <dbReference type="Proteomes" id="UP000818603"/>
    </source>
</evidence>
<gene>
    <name evidence="2" type="ORF">FF098_006810</name>
</gene>
<evidence type="ECO:0000313" key="2">
    <source>
        <dbReference type="EMBL" id="NHK27608.1"/>
    </source>
</evidence>
<dbReference type="EMBL" id="VCJR02000001">
    <property type="protein sequence ID" value="NHK27608.1"/>
    <property type="molecule type" value="Genomic_DNA"/>
</dbReference>
<name>A0ABX0HKT7_9PROT</name>
<dbReference type="Proteomes" id="UP000818603">
    <property type="component" value="Unassembled WGS sequence"/>
</dbReference>
<sequence>MILLAMLCMLMAVSGKALAQHVDFPENAEPRANGVGWKCSQGYRREGNECEKIAVPVNASLSIDGRGWRCERGYQRDGDECSEIKVPANADLRLQGSNWYCLKGFERDEDVCAQVVVPANAELTWGGSDWRCLKGYNRIGEECRPSGIVVAATGGKQCPRGLRPEQGRCRSFTIPVNATYTEKGDDWTCMAGFAQQDGACTRLSRAERLGQDQNKEHSATIDAMDITLPSGGIITIGDIRQGCNIVAGTGTYDRFDCEDENLTLIETGCYVRNDAGSKTPIECPSYRLRSFVDSCIVSTIGSRTRQIECPSPAYLARLEE</sequence>
<feature type="chain" id="PRO_5045735354" evidence="1">
    <location>
        <begin position="20"/>
        <end position="320"/>
    </location>
</feature>
<dbReference type="Gene3D" id="2.10.25.10">
    <property type="entry name" value="Laminin"/>
    <property type="match status" value="5"/>
</dbReference>
<feature type="signal peptide" evidence="1">
    <location>
        <begin position="1"/>
        <end position="19"/>
    </location>
</feature>
<comment type="caution">
    <text evidence="2">The sequence shown here is derived from an EMBL/GenBank/DDBJ whole genome shotgun (WGS) entry which is preliminary data.</text>
</comment>
<organism evidence="2 3">
    <name type="scientific">Aquisalinus luteolus</name>
    <dbReference type="NCBI Taxonomy" id="1566827"/>
    <lineage>
        <taxon>Bacteria</taxon>
        <taxon>Pseudomonadati</taxon>
        <taxon>Pseudomonadota</taxon>
        <taxon>Alphaproteobacteria</taxon>
        <taxon>Parvularculales</taxon>
        <taxon>Parvularculaceae</taxon>
        <taxon>Aquisalinus</taxon>
    </lineage>
</organism>
<reference evidence="2 3" key="1">
    <citation type="submission" date="2020-02" db="EMBL/GenBank/DDBJ databases">
        <title>Genome sequence of Parvularcula flava strain NH6-79.</title>
        <authorList>
            <person name="Abdul Karim M.H."/>
            <person name="Lam M.Q."/>
            <person name="Chen S.J."/>
            <person name="Yahya A."/>
            <person name="Shahir S."/>
            <person name="Shamsir M.S."/>
            <person name="Chong C.S."/>
        </authorList>
    </citation>
    <scope>NUCLEOTIDE SEQUENCE [LARGE SCALE GENOMIC DNA]</scope>
    <source>
        <strain evidence="2 3">NH6-79</strain>
    </source>
</reference>
<dbReference type="RefSeq" id="WP_155138695.1">
    <property type="nucleotide sequence ID" value="NZ_BMGZ01000001.1"/>
</dbReference>
<proteinExistence type="predicted"/>
<dbReference type="InterPro" id="IPR009030">
    <property type="entry name" value="Growth_fac_rcpt_cys_sf"/>
</dbReference>
<dbReference type="SUPFAM" id="SSF57184">
    <property type="entry name" value="Growth factor receptor domain"/>
    <property type="match status" value="1"/>
</dbReference>
<evidence type="ECO:0000256" key="1">
    <source>
        <dbReference type="SAM" id="SignalP"/>
    </source>
</evidence>
<keyword evidence="1" id="KW-0732">Signal</keyword>
<keyword evidence="3" id="KW-1185">Reference proteome</keyword>